<dbReference type="AlphaFoldDB" id="A0A1H0C985"/>
<evidence type="ECO:0000256" key="1">
    <source>
        <dbReference type="SAM" id="Phobius"/>
    </source>
</evidence>
<dbReference type="Proteomes" id="UP000199544">
    <property type="component" value="Unassembled WGS sequence"/>
</dbReference>
<gene>
    <name evidence="2" type="ORF">SAMN04488137_4833</name>
</gene>
<proteinExistence type="predicted"/>
<feature type="transmembrane region" description="Helical" evidence="1">
    <location>
        <begin position="12"/>
        <end position="31"/>
    </location>
</feature>
<organism evidence="2 3">
    <name type="scientific">Fictibacillus solisalsi</name>
    <dbReference type="NCBI Taxonomy" id="459525"/>
    <lineage>
        <taxon>Bacteria</taxon>
        <taxon>Bacillati</taxon>
        <taxon>Bacillota</taxon>
        <taxon>Bacilli</taxon>
        <taxon>Bacillales</taxon>
        <taxon>Fictibacillaceae</taxon>
        <taxon>Fictibacillus</taxon>
    </lineage>
</organism>
<dbReference type="EMBL" id="FNHW01000007">
    <property type="protein sequence ID" value="SDN54435.1"/>
    <property type="molecule type" value="Genomic_DNA"/>
</dbReference>
<sequence>MNMLKKIVIRGIGSNLLVLFAILLLPVFLLTDNVNVFQELVDYIFKPD</sequence>
<keyword evidence="1" id="KW-0472">Membrane</keyword>
<protein>
    <submittedName>
        <fullName evidence="2">Uncharacterized protein</fullName>
    </submittedName>
</protein>
<evidence type="ECO:0000313" key="2">
    <source>
        <dbReference type="EMBL" id="SDN54435.1"/>
    </source>
</evidence>
<dbReference type="RefSeq" id="WP_170834480.1">
    <property type="nucleotide sequence ID" value="NZ_FNHW01000007.1"/>
</dbReference>
<accession>A0A1H0C985</accession>
<keyword evidence="1" id="KW-1133">Transmembrane helix</keyword>
<name>A0A1H0C985_9BACL</name>
<reference evidence="3" key="1">
    <citation type="submission" date="2016-10" db="EMBL/GenBank/DDBJ databases">
        <authorList>
            <person name="Varghese N."/>
            <person name="Submissions S."/>
        </authorList>
    </citation>
    <scope>NUCLEOTIDE SEQUENCE [LARGE SCALE GENOMIC DNA]</scope>
    <source>
        <strain evidence="3">CGMCC 1.6854</strain>
    </source>
</reference>
<keyword evidence="1" id="KW-0812">Transmembrane</keyword>
<keyword evidence="3" id="KW-1185">Reference proteome</keyword>
<evidence type="ECO:0000313" key="3">
    <source>
        <dbReference type="Proteomes" id="UP000199544"/>
    </source>
</evidence>